<dbReference type="AlphaFoldDB" id="A0A3G1QC51"/>
<geneLocation type="plasmid" evidence="1">
    <name>pLSB54-NDM-5</name>
</geneLocation>
<accession>A0A3G1QC51</accession>
<dbReference type="EMBL" id="MG773377">
    <property type="protein sequence ID" value="AWH57621.1"/>
    <property type="molecule type" value="Genomic_DNA"/>
</dbReference>
<sequence length="52" mass="6137">MPANQFPAAGLAVDFCQQYYPLDARPGREIASKKDCRYQRCGLYYLYRTIQW</sequence>
<evidence type="ECO:0000313" key="1">
    <source>
        <dbReference type="EMBL" id="AWH57621.1"/>
    </source>
</evidence>
<name>A0A3G1QC51_ECOLX</name>
<organism evidence="1">
    <name type="scientific">Escherichia coli</name>
    <dbReference type="NCBI Taxonomy" id="562"/>
    <lineage>
        <taxon>Bacteria</taxon>
        <taxon>Pseudomonadati</taxon>
        <taxon>Pseudomonadota</taxon>
        <taxon>Gammaproteobacteria</taxon>
        <taxon>Enterobacterales</taxon>
        <taxon>Enterobacteriaceae</taxon>
        <taxon>Escherichia</taxon>
    </lineage>
</organism>
<protein>
    <submittedName>
        <fullName evidence="1">Uncharacterized protein</fullName>
    </submittedName>
</protein>
<proteinExistence type="predicted"/>
<keyword evidence="1" id="KW-0614">Plasmid</keyword>
<reference evidence="1" key="1">
    <citation type="submission" date="2018-01" db="EMBL/GenBank/DDBJ databases">
        <authorList>
            <person name="Youjun Y."/>
        </authorList>
    </citation>
    <scope>NUCLEOTIDE SEQUENCE</scope>
    <source>
        <strain evidence="1">LSB54</strain>
        <plasmid evidence="1">pLSB54-NDM-5</plasmid>
    </source>
</reference>